<sequence>MLLMTCLMIGIGLVNAQVRKVTGTVTSAEDGLPVVGASVLVKGTTVGTVTDIDGNFTISNVPSSAGTLVVSFIGLQTQELDIKPVMKVVMRSDTEVLDEVMVVAYGTAKKSSFTGSASVIGGDKIESRPITNVTKALEGQTTGVLTTSGSGQPGESASIVIRGYGSINASQDPLYVVDGVPYDGTLSSINPSDIESMTILKDASAGALYGARGANGVVMITTKQGKEGKTNVTWRSTAGWSSRAIPEYETVSQKDFVQLSYEAARNSYAFGNGYSWEQAEAMARASLARNLGGSAGELYNPFKNYTWDQLIDPATGQVRADAVSAWDERWLDAVQHNRAFRHEHQLSLSGGSERTKYMFSLGYVNEDGILTNTGFQRYNGRASITSDVTDWFKANMNVSLTHSIMNYSQYEDTSQSNVWYSAQFISPLLPVYIKDENGNNLLDANGNPQLDYGESGRPGSYDDYNPLGGLIDDKSSVKNDVASLRTGFTLGGDKDEFGVFKGLKFSVNFGMDYRNQNQMDYMNMYHGNQANAGGLLQKYSVRMQSYTFNQILTWNRTFGLHNFDIMGGHEFYAYQYEYLSAGRTGLVDGILELRPGAVLYDADSYTNKYRIESWFGRFNYNFDEKYYFSASLRTDGSSRFYKDNRWGTFWSVGGNWRISKEAFMQDVKWVNNLSLKVSYGQQGNDNILDANGNPNYYLWQGLYDLSWTNENNPGAMPSSLENRSLTWEKNGNLNVGIEALLLDHRLSINAEYYNKKTTDMLLSYPMATSTGYNGYNANVGSMRNSGFEFEIRGTLVKTEDLTWNLSWMGSTVKNKVLELTGDSPEIISGIYSIKEGMPINTFYMAKSAGVDPATGAQLYWVYDTDENGNKIGEDYITSDYSKANNSKYYLGSRIPDLYGSISTDLTWKGIDLSILTTYSIGGKIYDSLYAGSMNNMYYNNTWNVHALRRWQKPGDITDVPRIEIAGSYATNDRFLVDASYFAIKNITLGYTLPKAWMQKARLGSVRVFASVDNLALFTHLQGMDPQYNFSGSTNYAYTPNKTWSLGFEVNF</sequence>
<evidence type="ECO:0000313" key="10">
    <source>
        <dbReference type="EMBL" id="MBD8039292.1"/>
    </source>
</evidence>
<keyword evidence="8" id="KW-0732">Signal</keyword>
<dbReference type="SUPFAM" id="SSF56935">
    <property type="entry name" value="Porins"/>
    <property type="match status" value="1"/>
</dbReference>
<proteinExistence type="inferred from homology"/>
<evidence type="ECO:0000259" key="9">
    <source>
        <dbReference type="Pfam" id="PF07715"/>
    </source>
</evidence>
<dbReference type="Gene3D" id="2.170.130.10">
    <property type="entry name" value="TonB-dependent receptor, plug domain"/>
    <property type="match status" value="1"/>
</dbReference>
<dbReference type="Pfam" id="PF07715">
    <property type="entry name" value="Plug"/>
    <property type="match status" value="1"/>
</dbReference>
<reference evidence="10 11" key="1">
    <citation type="submission" date="2020-08" db="EMBL/GenBank/DDBJ databases">
        <title>A Genomic Blueprint of the Chicken Gut Microbiome.</title>
        <authorList>
            <person name="Gilroy R."/>
            <person name="Ravi A."/>
            <person name="Getino M."/>
            <person name="Pursley I."/>
            <person name="Horton D.L."/>
            <person name="Alikhan N.-F."/>
            <person name="Baker D."/>
            <person name="Gharbi K."/>
            <person name="Hall N."/>
            <person name="Watson M."/>
            <person name="Adriaenssens E.M."/>
            <person name="Foster-Nyarko E."/>
            <person name="Jarju S."/>
            <person name="Secka A."/>
            <person name="Antonio M."/>
            <person name="Oren A."/>
            <person name="Chaudhuri R."/>
            <person name="La Ragione R.M."/>
            <person name="Hildebrand F."/>
            <person name="Pallen M.J."/>
        </authorList>
    </citation>
    <scope>NUCLEOTIDE SEQUENCE [LARGE SCALE GENOMIC DNA]</scope>
    <source>
        <strain evidence="10 11">Sa1CVN1</strain>
    </source>
</reference>
<keyword evidence="10" id="KW-0675">Receptor</keyword>
<dbReference type="PROSITE" id="PS52016">
    <property type="entry name" value="TONB_DEPENDENT_REC_3"/>
    <property type="match status" value="1"/>
</dbReference>
<evidence type="ECO:0000256" key="8">
    <source>
        <dbReference type="SAM" id="SignalP"/>
    </source>
</evidence>
<evidence type="ECO:0000313" key="11">
    <source>
        <dbReference type="Proteomes" id="UP000620874"/>
    </source>
</evidence>
<organism evidence="10 11">
    <name type="scientific">Phocaeicola intestinalis</name>
    <dbReference type="NCBI Taxonomy" id="2762212"/>
    <lineage>
        <taxon>Bacteria</taxon>
        <taxon>Pseudomonadati</taxon>
        <taxon>Bacteroidota</taxon>
        <taxon>Bacteroidia</taxon>
        <taxon>Bacteroidales</taxon>
        <taxon>Bacteroidaceae</taxon>
        <taxon>Phocaeicola</taxon>
    </lineage>
</organism>
<feature type="signal peptide" evidence="8">
    <location>
        <begin position="1"/>
        <end position="16"/>
    </location>
</feature>
<keyword evidence="11" id="KW-1185">Reference proteome</keyword>
<evidence type="ECO:0000256" key="3">
    <source>
        <dbReference type="ARBA" id="ARBA00022452"/>
    </source>
</evidence>
<dbReference type="InterPro" id="IPR012910">
    <property type="entry name" value="Plug_dom"/>
</dbReference>
<dbReference type="InterPro" id="IPR023996">
    <property type="entry name" value="TonB-dep_OMP_SusC/RagA"/>
</dbReference>
<dbReference type="InterPro" id="IPR036942">
    <property type="entry name" value="Beta-barrel_TonB_sf"/>
</dbReference>
<evidence type="ECO:0000256" key="4">
    <source>
        <dbReference type="ARBA" id="ARBA00022692"/>
    </source>
</evidence>
<keyword evidence="3 7" id="KW-1134">Transmembrane beta strand</keyword>
<dbReference type="SUPFAM" id="SSF49464">
    <property type="entry name" value="Carboxypeptidase regulatory domain-like"/>
    <property type="match status" value="1"/>
</dbReference>
<evidence type="ECO:0000256" key="2">
    <source>
        <dbReference type="ARBA" id="ARBA00022448"/>
    </source>
</evidence>
<evidence type="ECO:0000256" key="1">
    <source>
        <dbReference type="ARBA" id="ARBA00004571"/>
    </source>
</evidence>
<comment type="similarity">
    <text evidence="7">Belongs to the TonB-dependent receptor family.</text>
</comment>
<dbReference type="NCBIfam" id="TIGR04057">
    <property type="entry name" value="SusC_RagA_signa"/>
    <property type="match status" value="1"/>
</dbReference>
<dbReference type="Gene3D" id="2.60.40.1120">
    <property type="entry name" value="Carboxypeptidase-like, regulatory domain"/>
    <property type="match status" value="1"/>
</dbReference>
<comment type="caution">
    <text evidence="10">The sequence shown here is derived from an EMBL/GenBank/DDBJ whole genome shotgun (WGS) entry which is preliminary data.</text>
</comment>
<keyword evidence="5 7" id="KW-0472">Membrane</keyword>
<accession>A0ABR8Y504</accession>
<dbReference type="Proteomes" id="UP000620874">
    <property type="component" value="Unassembled WGS sequence"/>
</dbReference>
<evidence type="ECO:0000256" key="5">
    <source>
        <dbReference type="ARBA" id="ARBA00023136"/>
    </source>
</evidence>
<dbReference type="InterPro" id="IPR008969">
    <property type="entry name" value="CarboxyPept-like_regulatory"/>
</dbReference>
<feature type="domain" description="TonB-dependent receptor plug" evidence="9">
    <location>
        <begin position="110"/>
        <end position="217"/>
    </location>
</feature>
<protein>
    <submittedName>
        <fullName evidence="10">TonB-dependent receptor</fullName>
    </submittedName>
</protein>
<dbReference type="InterPro" id="IPR023997">
    <property type="entry name" value="TonB-dep_OMP_SusC/RagA_CS"/>
</dbReference>
<keyword evidence="6 7" id="KW-0998">Cell outer membrane</keyword>
<dbReference type="Pfam" id="PF13715">
    <property type="entry name" value="CarbopepD_reg_2"/>
    <property type="match status" value="1"/>
</dbReference>
<dbReference type="EMBL" id="JACSPP010000004">
    <property type="protein sequence ID" value="MBD8039292.1"/>
    <property type="molecule type" value="Genomic_DNA"/>
</dbReference>
<keyword evidence="4 7" id="KW-0812">Transmembrane</keyword>
<name>A0ABR8Y504_9BACT</name>
<comment type="subcellular location">
    <subcellularLocation>
        <location evidence="1 7">Cell outer membrane</location>
        <topology evidence="1 7">Multi-pass membrane protein</topology>
    </subcellularLocation>
</comment>
<keyword evidence="2 7" id="KW-0813">Transport</keyword>
<gene>
    <name evidence="10" type="ORF">H9625_02295</name>
</gene>
<dbReference type="InterPro" id="IPR039426">
    <property type="entry name" value="TonB-dep_rcpt-like"/>
</dbReference>
<feature type="chain" id="PRO_5046856849" evidence="8">
    <location>
        <begin position="17"/>
        <end position="1051"/>
    </location>
</feature>
<dbReference type="Gene3D" id="2.40.170.20">
    <property type="entry name" value="TonB-dependent receptor, beta-barrel domain"/>
    <property type="match status" value="1"/>
</dbReference>
<evidence type="ECO:0000256" key="6">
    <source>
        <dbReference type="ARBA" id="ARBA00023237"/>
    </source>
</evidence>
<evidence type="ECO:0000256" key="7">
    <source>
        <dbReference type="PROSITE-ProRule" id="PRU01360"/>
    </source>
</evidence>
<dbReference type="InterPro" id="IPR037066">
    <property type="entry name" value="Plug_dom_sf"/>
</dbReference>
<dbReference type="NCBIfam" id="TIGR04056">
    <property type="entry name" value="OMP_RagA_SusC"/>
    <property type="match status" value="1"/>
</dbReference>